<dbReference type="InterPro" id="IPR011050">
    <property type="entry name" value="Pectin_lyase_fold/virulence"/>
</dbReference>
<dbReference type="InterPro" id="IPR012334">
    <property type="entry name" value="Pectin_lyas_fold"/>
</dbReference>
<feature type="signal peptide" evidence="1">
    <location>
        <begin position="1"/>
        <end position="33"/>
    </location>
</feature>
<reference evidence="2 3" key="1">
    <citation type="journal article" date="2014" name="Int. J. Syst. Evol. Microbiol.">
        <title>Complete genome sequence of Corynebacterium casei LMG S-19264T (=DSM 44701T), isolated from a smear-ripened cheese.</title>
        <authorList>
            <consortium name="US DOE Joint Genome Institute (JGI-PGF)"/>
            <person name="Walter F."/>
            <person name="Albersmeier A."/>
            <person name="Kalinowski J."/>
            <person name="Ruckert C."/>
        </authorList>
    </citation>
    <scope>NUCLEOTIDE SEQUENCE [LARGE SCALE GENOMIC DNA]</scope>
    <source>
        <strain evidence="2 3">KCTC 12866</strain>
    </source>
</reference>
<dbReference type="Gene3D" id="2.160.20.10">
    <property type="entry name" value="Single-stranded right-handed beta-helix, Pectin lyase-like"/>
    <property type="match status" value="1"/>
</dbReference>
<evidence type="ECO:0000256" key="1">
    <source>
        <dbReference type="SAM" id="SignalP"/>
    </source>
</evidence>
<dbReference type="PANTHER" id="PTHR31339:SF9">
    <property type="entry name" value="PLASMIN AND FIBRONECTIN-BINDING PROTEIN A"/>
    <property type="match status" value="1"/>
</dbReference>
<feature type="chain" id="PRO_5035247807" evidence="1">
    <location>
        <begin position="34"/>
        <end position="158"/>
    </location>
</feature>
<dbReference type="AlphaFoldDB" id="A0A8J3G999"/>
<evidence type="ECO:0000313" key="3">
    <source>
        <dbReference type="Proteomes" id="UP000598271"/>
    </source>
</evidence>
<dbReference type="SUPFAM" id="SSF51126">
    <property type="entry name" value="Pectin lyase-like"/>
    <property type="match status" value="1"/>
</dbReference>
<organism evidence="2 3">
    <name type="scientific">Persicitalea jodogahamensis</name>
    <dbReference type="NCBI Taxonomy" id="402147"/>
    <lineage>
        <taxon>Bacteria</taxon>
        <taxon>Pseudomonadati</taxon>
        <taxon>Bacteroidota</taxon>
        <taxon>Cytophagia</taxon>
        <taxon>Cytophagales</taxon>
        <taxon>Spirosomataceae</taxon>
        <taxon>Persicitalea</taxon>
    </lineage>
</organism>
<proteinExistence type="predicted"/>
<accession>A0A8J3G999</accession>
<sequence length="158" mass="17212">MRKKSPDVNLSITMKLPCIITFCLLGLFSAAEAQKNQKDVFPDGTPMSGWFLDHTKVKLGNLGKQYVITDFGAKRDSNLIQTVTIQKVIDEAAREGGGVVVIPKGTFLSGALFFKPKTHLYVADGGKLKGSDDIADYPAMPSRMEGQNLDYFPALVNA</sequence>
<dbReference type="InterPro" id="IPR051801">
    <property type="entry name" value="GH28_Enzymes"/>
</dbReference>
<dbReference type="EMBL" id="BMXF01000001">
    <property type="protein sequence ID" value="GHB61630.1"/>
    <property type="molecule type" value="Genomic_DNA"/>
</dbReference>
<dbReference type="Proteomes" id="UP000598271">
    <property type="component" value="Unassembled WGS sequence"/>
</dbReference>
<keyword evidence="3" id="KW-1185">Reference proteome</keyword>
<comment type="caution">
    <text evidence="2">The sequence shown here is derived from an EMBL/GenBank/DDBJ whole genome shotgun (WGS) entry which is preliminary data.</text>
</comment>
<dbReference type="PANTHER" id="PTHR31339">
    <property type="entry name" value="PECTIN LYASE-RELATED"/>
    <property type="match status" value="1"/>
</dbReference>
<gene>
    <name evidence="2" type="ORF">GCM10007390_14410</name>
</gene>
<evidence type="ECO:0000313" key="2">
    <source>
        <dbReference type="EMBL" id="GHB61630.1"/>
    </source>
</evidence>
<keyword evidence="1" id="KW-0732">Signal</keyword>
<name>A0A8J3G999_9BACT</name>
<protein>
    <submittedName>
        <fullName evidence="2">Uncharacterized protein</fullName>
    </submittedName>
</protein>